<evidence type="ECO:0000313" key="2">
    <source>
        <dbReference type="EMBL" id="QSI78689.1"/>
    </source>
</evidence>
<keyword evidence="3" id="KW-1185">Reference proteome</keyword>
<keyword evidence="1" id="KW-1133">Transmembrane helix</keyword>
<reference evidence="2 3" key="1">
    <citation type="submission" date="2021-02" db="EMBL/GenBank/DDBJ databases">
        <title>Niveibacterium changnyeongensis HC41.</title>
        <authorList>
            <person name="Kang M."/>
        </authorList>
    </citation>
    <scope>NUCLEOTIDE SEQUENCE [LARGE SCALE GENOMIC DNA]</scope>
    <source>
        <strain evidence="2 3">HC41</strain>
    </source>
</reference>
<evidence type="ECO:0000256" key="1">
    <source>
        <dbReference type="SAM" id="Phobius"/>
    </source>
</evidence>
<gene>
    <name evidence="2" type="ORF">JY500_08815</name>
</gene>
<keyword evidence="1" id="KW-0812">Transmembrane</keyword>
<dbReference type="EMBL" id="CP071060">
    <property type="protein sequence ID" value="QSI78689.1"/>
    <property type="molecule type" value="Genomic_DNA"/>
</dbReference>
<dbReference type="Proteomes" id="UP000663570">
    <property type="component" value="Chromosome"/>
</dbReference>
<proteinExistence type="predicted"/>
<keyword evidence="1" id="KW-0472">Membrane</keyword>
<name>A0ABX7MBC0_9RHOO</name>
<evidence type="ECO:0000313" key="3">
    <source>
        <dbReference type="Proteomes" id="UP000663570"/>
    </source>
</evidence>
<dbReference type="RefSeq" id="WP_206256090.1">
    <property type="nucleotide sequence ID" value="NZ_CP071060.1"/>
</dbReference>
<protein>
    <submittedName>
        <fullName evidence="2">Uncharacterized protein</fullName>
    </submittedName>
</protein>
<sequence>MNTKLLADPQIIAALLTVALTVIAAVSGYFLREWLTRSKPFVSVIRIVGSSKLVSARVPVPDRAVKASKKSHLFDPLSERSRLDDVSASLKAARNVEGRAQEVIELIDAFRAAVAKNDSAIAQGVLEELMLDEDFDDWICSLVGERTVPVPQFDENLPILIDFVEERNARGGTFAIGFPGNTLRFGSELNTFVLYRSSIKALVELVSRLEFGKLAQVFGAIGRELSTELGLAKDLIPPLQEIVDKNSQWSFGLYVANLGHSPFLIQTEGMVEIKDLSGGRYTEPCLLVVLKEDAARDVRRVRTKSPLVTQSQRDITFDFVTTRTQADMPAGDTIRSMFKSGSAQCRLTFAIERPGHSRSARVTSAWFKFVDTRPSAA</sequence>
<organism evidence="2 3">
    <name type="scientific">Niveibacterium microcysteis</name>
    <dbReference type="NCBI Taxonomy" id="2811415"/>
    <lineage>
        <taxon>Bacteria</taxon>
        <taxon>Pseudomonadati</taxon>
        <taxon>Pseudomonadota</taxon>
        <taxon>Betaproteobacteria</taxon>
        <taxon>Rhodocyclales</taxon>
        <taxon>Rhodocyclaceae</taxon>
        <taxon>Niveibacterium</taxon>
    </lineage>
</organism>
<accession>A0ABX7MBC0</accession>
<feature type="transmembrane region" description="Helical" evidence="1">
    <location>
        <begin position="12"/>
        <end position="31"/>
    </location>
</feature>